<organism evidence="2 3">
    <name type="scientific">Alternaria alternata</name>
    <name type="common">Alternaria rot fungus</name>
    <name type="synonym">Torula alternata</name>
    <dbReference type="NCBI Taxonomy" id="5599"/>
    <lineage>
        <taxon>Eukaryota</taxon>
        <taxon>Fungi</taxon>
        <taxon>Dikarya</taxon>
        <taxon>Ascomycota</taxon>
        <taxon>Pezizomycotina</taxon>
        <taxon>Dothideomycetes</taxon>
        <taxon>Pleosporomycetidae</taxon>
        <taxon>Pleosporales</taxon>
        <taxon>Pleosporineae</taxon>
        <taxon>Pleosporaceae</taxon>
        <taxon>Alternaria</taxon>
        <taxon>Alternaria sect. Alternaria</taxon>
        <taxon>Alternaria alternata complex</taxon>
    </lineage>
</organism>
<accession>A0A4Q4NPK0</accession>
<protein>
    <submittedName>
        <fullName evidence="2">Uncharacterized protein</fullName>
    </submittedName>
</protein>
<dbReference type="EMBL" id="PDXD01000004">
    <property type="protein sequence ID" value="RYN80378.1"/>
    <property type="molecule type" value="Genomic_DNA"/>
</dbReference>
<dbReference type="VEuPathDB" id="FungiDB:CC77DRAFT_418126"/>
<feature type="compositionally biased region" description="Acidic residues" evidence="1">
    <location>
        <begin position="162"/>
        <end position="184"/>
    </location>
</feature>
<feature type="compositionally biased region" description="Basic and acidic residues" evidence="1">
    <location>
        <begin position="270"/>
        <end position="283"/>
    </location>
</feature>
<dbReference type="AlphaFoldDB" id="A0A4Q4NPK0"/>
<feature type="compositionally biased region" description="Acidic residues" evidence="1">
    <location>
        <begin position="120"/>
        <end position="149"/>
    </location>
</feature>
<evidence type="ECO:0000313" key="3">
    <source>
        <dbReference type="Proteomes" id="UP000291422"/>
    </source>
</evidence>
<comment type="caution">
    <text evidence="2">The sequence shown here is derived from an EMBL/GenBank/DDBJ whole genome shotgun (WGS) entry which is preliminary data.</text>
</comment>
<feature type="region of interest" description="Disordered" evidence="1">
    <location>
        <begin position="112"/>
        <end position="283"/>
    </location>
</feature>
<feature type="compositionally biased region" description="Basic and acidic residues" evidence="1">
    <location>
        <begin position="206"/>
        <end position="232"/>
    </location>
</feature>
<reference evidence="3" key="1">
    <citation type="journal article" date="2019" name="bioRxiv">
        <title>Genomics, evolutionary history and diagnostics of the Alternaria alternata species group including apple and Asian pear pathotypes.</title>
        <authorList>
            <person name="Armitage A.D."/>
            <person name="Cockerton H.M."/>
            <person name="Sreenivasaprasad S."/>
            <person name="Woodhall J.W."/>
            <person name="Lane C.R."/>
            <person name="Harrison R.J."/>
            <person name="Clarkson J.P."/>
        </authorList>
    </citation>
    <scope>NUCLEOTIDE SEQUENCE [LARGE SCALE GENOMIC DNA]</scope>
    <source>
        <strain evidence="3">FERA 1177</strain>
    </source>
</reference>
<gene>
    <name evidence="2" type="ORF">AA0117_g3207</name>
</gene>
<sequence>MSATTIRSPLDQLYFDRFHAVTNLYSAEKYEEAYAGCRRYLLDVHTPKWHQAGFHLMLGNSDDCYVAHAKRAVELYQFFVGRTDEDLSEAHIELQKRSLSDAEYVYKRALEDQKKAQDEKAEDDELELVGRGEEDDDALMADREAEEDDYHALEDAQPILYSDEEDIDTSDEEDIDTSDEDSVDSDTGVPEGETREEAPVGANISDNHKDDQGRGHEVDREEQERVELEESAKNLGVGKTPGYYPTPSASRNPTGDRSGLLPLTPGPSRRTTEDEKKPSEEQG</sequence>
<evidence type="ECO:0000256" key="1">
    <source>
        <dbReference type="SAM" id="MobiDB-lite"/>
    </source>
</evidence>
<dbReference type="Proteomes" id="UP000291422">
    <property type="component" value="Unassembled WGS sequence"/>
</dbReference>
<name>A0A4Q4NPK0_ALTAL</name>
<evidence type="ECO:0000313" key="2">
    <source>
        <dbReference type="EMBL" id="RYN80378.1"/>
    </source>
</evidence>
<proteinExistence type="predicted"/>